<reference evidence="9" key="3">
    <citation type="submission" date="2025-08" db="UniProtKB">
        <authorList>
            <consortium name="Ensembl"/>
        </authorList>
    </citation>
    <scope>IDENTIFICATION</scope>
</reference>
<comment type="similarity">
    <text evidence="2">Belongs to the AKAP110 family.</text>
</comment>
<dbReference type="Proteomes" id="UP000007267">
    <property type="component" value="Unassembled WGS sequence"/>
</dbReference>
<dbReference type="STRING" id="13735.ENSPSIP00000012934"/>
<dbReference type="GO" id="GO:0008104">
    <property type="term" value="P:intracellular protein localization"/>
    <property type="evidence" value="ECO:0007669"/>
    <property type="project" value="TreeGrafter"/>
</dbReference>
<name>K7FY24_PELSI</name>
<dbReference type="SMART" id="SM00807">
    <property type="entry name" value="AKAP_110"/>
    <property type="match status" value="1"/>
</dbReference>
<evidence type="ECO:0000256" key="7">
    <source>
        <dbReference type="SAM" id="MobiDB-lite"/>
    </source>
</evidence>
<dbReference type="Ensembl" id="ENSPSIT00000012996.1">
    <property type="protein sequence ID" value="ENSPSIP00000012934.1"/>
    <property type="gene ID" value="ENSPSIG00000011615.1"/>
</dbReference>
<dbReference type="GO" id="GO:0005737">
    <property type="term" value="C:cytoplasm"/>
    <property type="evidence" value="ECO:0007669"/>
    <property type="project" value="TreeGrafter"/>
</dbReference>
<feature type="compositionally biased region" description="Polar residues" evidence="7">
    <location>
        <begin position="630"/>
        <end position="645"/>
    </location>
</feature>
<feature type="compositionally biased region" description="Basic and acidic residues" evidence="7">
    <location>
        <begin position="581"/>
        <end position="604"/>
    </location>
</feature>
<feature type="compositionally biased region" description="Basic and acidic residues" evidence="7">
    <location>
        <begin position="299"/>
        <end position="308"/>
    </location>
</feature>
<feature type="region of interest" description="Disordered" evidence="7">
    <location>
        <begin position="289"/>
        <end position="308"/>
    </location>
</feature>
<dbReference type="GO" id="GO:0097228">
    <property type="term" value="C:sperm principal piece"/>
    <property type="evidence" value="ECO:0007669"/>
    <property type="project" value="Ensembl"/>
</dbReference>
<dbReference type="GO" id="GO:0051018">
    <property type="term" value="F:protein kinase A binding"/>
    <property type="evidence" value="ECO:0007669"/>
    <property type="project" value="TreeGrafter"/>
</dbReference>
<comment type="subcellular location">
    <subcellularLocation>
        <location evidence="1">Cell projection</location>
        <location evidence="1">Cilium</location>
        <location evidence="1">Flagellum</location>
    </subcellularLocation>
</comment>
<feature type="domain" description="A-kinase anchor 110kDa C-terminal" evidence="8">
    <location>
        <begin position="269"/>
        <end position="504"/>
    </location>
</feature>
<keyword evidence="6" id="KW-0966">Cell projection</keyword>
<feature type="region of interest" description="Disordered" evidence="7">
    <location>
        <begin position="716"/>
        <end position="742"/>
    </location>
</feature>
<feature type="region of interest" description="Disordered" evidence="7">
    <location>
        <begin position="122"/>
        <end position="198"/>
    </location>
</feature>
<dbReference type="GeneTree" id="ENSGT00940000153313"/>
<evidence type="ECO:0000313" key="10">
    <source>
        <dbReference type="Proteomes" id="UP000007267"/>
    </source>
</evidence>
<evidence type="ECO:0000256" key="6">
    <source>
        <dbReference type="ARBA" id="ARBA00023273"/>
    </source>
</evidence>
<evidence type="ECO:0000259" key="8">
    <source>
        <dbReference type="Pfam" id="PF05716"/>
    </source>
</evidence>
<dbReference type="GO" id="GO:0097225">
    <property type="term" value="C:sperm midpiece"/>
    <property type="evidence" value="ECO:0007669"/>
    <property type="project" value="Ensembl"/>
</dbReference>
<evidence type="ECO:0000256" key="5">
    <source>
        <dbReference type="ARBA" id="ARBA00023069"/>
    </source>
</evidence>
<reference evidence="10" key="2">
    <citation type="journal article" date="2013" name="Nat. Genet.">
        <title>The draft genomes of soft-shell turtle and green sea turtle yield insights into the development and evolution of the turtle-specific body plan.</title>
        <authorList>
            <person name="Wang Z."/>
            <person name="Pascual-Anaya J."/>
            <person name="Zadissa A."/>
            <person name="Li W."/>
            <person name="Niimura Y."/>
            <person name="Huang Z."/>
            <person name="Li C."/>
            <person name="White S."/>
            <person name="Xiong Z."/>
            <person name="Fang D."/>
            <person name="Wang B."/>
            <person name="Ming Y."/>
            <person name="Chen Y."/>
            <person name="Zheng Y."/>
            <person name="Kuraku S."/>
            <person name="Pignatelli M."/>
            <person name="Herrero J."/>
            <person name="Beal K."/>
            <person name="Nozawa M."/>
            <person name="Li Q."/>
            <person name="Wang J."/>
            <person name="Zhang H."/>
            <person name="Yu L."/>
            <person name="Shigenobu S."/>
            <person name="Wang J."/>
            <person name="Liu J."/>
            <person name="Flicek P."/>
            <person name="Searle S."/>
            <person name="Wang J."/>
            <person name="Kuratani S."/>
            <person name="Yin Y."/>
            <person name="Aken B."/>
            <person name="Zhang G."/>
            <person name="Irie N."/>
        </authorList>
    </citation>
    <scope>NUCLEOTIDE SEQUENCE [LARGE SCALE GENOMIC DNA]</scope>
    <source>
        <strain evidence="10">Daiwa-1</strain>
    </source>
</reference>
<organism evidence="9 10">
    <name type="scientific">Pelodiscus sinensis</name>
    <name type="common">Chinese softshell turtle</name>
    <name type="synonym">Trionyx sinensis</name>
    <dbReference type="NCBI Taxonomy" id="13735"/>
    <lineage>
        <taxon>Eukaryota</taxon>
        <taxon>Metazoa</taxon>
        <taxon>Chordata</taxon>
        <taxon>Craniata</taxon>
        <taxon>Vertebrata</taxon>
        <taxon>Euteleostomi</taxon>
        <taxon>Archelosauria</taxon>
        <taxon>Testudinata</taxon>
        <taxon>Testudines</taxon>
        <taxon>Cryptodira</taxon>
        <taxon>Trionychia</taxon>
        <taxon>Trionychidae</taxon>
        <taxon>Pelodiscus</taxon>
    </lineage>
</organism>
<dbReference type="EMBL" id="AGCU01086783">
    <property type="status" value="NOT_ANNOTATED_CDS"/>
    <property type="molecule type" value="Genomic_DNA"/>
</dbReference>
<keyword evidence="4" id="KW-0282">Flagellum</keyword>
<evidence type="ECO:0000256" key="4">
    <source>
        <dbReference type="ARBA" id="ARBA00022846"/>
    </source>
</evidence>
<evidence type="ECO:0000313" key="9">
    <source>
        <dbReference type="Ensembl" id="ENSPSIP00000012934.1"/>
    </source>
</evidence>
<feature type="region of interest" description="Disordered" evidence="7">
    <location>
        <begin position="562"/>
        <end position="604"/>
    </location>
</feature>
<reference evidence="9" key="4">
    <citation type="submission" date="2025-09" db="UniProtKB">
        <authorList>
            <consortium name="Ensembl"/>
        </authorList>
    </citation>
    <scope>IDENTIFICATION</scope>
</reference>
<feature type="domain" description="A-kinase anchor 110kDa C-terminal" evidence="8">
    <location>
        <begin position="743"/>
        <end position="843"/>
    </location>
</feature>
<dbReference type="AlphaFoldDB" id="K7FY24"/>
<feature type="compositionally biased region" description="Basic and acidic residues" evidence="7">
    <location>
        <begin position="268"/>
        <end position="279"/>
    </location>
</feature>
<feature type="compositionally biased region" description="Polar residues" evidence="7">
    <location>
        <begin position="251"/>
        <end position="267"/>
    </location>
</feature>
<dbReference type="OMA" id="MADKVDW"/>
<dbReference type="InterPro" id="IPR008382">
    <property type="entry name" value="SPHK1-interactor_AKAP_110"/>
</dbReference>
<keyword evidence="5" id="KW-0969">Cilium</keyword>
<keyword evidence="3" id="KW-0597">Phosphoprotein</keyword>
<dbReference type="InterPro" id="IPR018292">
    <property type="entry name" value="AKAP_110_C"/>
</dbReference>
<evidence type="ECO:0000256" key="3">
    <source>
        <dbReference type="ARBA" id="ARBA00022553"/>
    </source>
</evidence>
<feature type="region of interest" description="Disordered" evidence="7">
    <location>
        <begin position="628"/>
        <end position="655"/>
    </location>
</feature>
<dbReference type="eggNOG" id="ENOG502SM7F">
    <property type="taxonomic scope" value="Eukaryota"/>
</dbReference>
<dbReference type="PANTHER" id="PTHR10226">
    <property type="entry name" value="A KINASE ANCHOR PROTEIN"/>
    <property type="match status" value="1"/>
</dbReference>
<gene>
    <name evidence="9" type="primary">AKAP3</name>
</gene>
<dbReference type="PANTHER" id="PTHR10226:SF9">
    <property type="entry name" value="A-KINASE ANCHOR PROTEIN 3"/>
    <property type="match status" value="1"/>
</dbReference>
<evidence type="ECO:0000256" key="1">
    <source>
        <dbReference type="ARBA" id="ARBA00004230"/>
    </source>
</evidence>
<dbReference type="InterPro" id="IPR020799">
    <property type="entry name" value="AKAP_110"/>
</dbReference>
<dbReference type="EMBL" id="AGCU01086782">
    <property type="status" value="NOT_ANNOTATED_CDS"/>
    <property type="molecule type" value="Genomic_DNA"/>
</dbReference>
<evidence type="ECO:0000256" key="2">
    <source>
        <dbReference type="ARBA" id="ARBA00005764"/>
    </source>
</evidence>
<accession>K7FY24</accession>
<protein>
    <submittedName>
        <fullName evidence="9">A-kinase anchoring protein 3</fullName>
    </submittedName>
</protein>
<proteinExistence type="inferred from homology"/>
<reference evidence="10" key="1">
    <citation type="submission" date="2011-10" db="EMBL/GenBank/DDBJ databases">
        <authorList>
            <consortium name="Soft-shell Turtle Genome Consortium"/>
        </authorList>
    </citation>
    <scope>NUCLEOTIDE SEQUENCE [LARGE SCALE GENOMIC DNA]</scope>
    <source>
        <strain evidence="10">Daiwa-1</strain>
    </source>
</reference>
<keyword evidence="10" id="KW-1185">Reference proteome</keyword>
<feature type="region of interest" description="Disordered" evidence="7">
    <location>
        <begin position="243"/>
        <end position="279"/>
    </location>
</feature>
<sequence>MTENVDWLQSQNGLCKVDRYTPGGEEEQNWTKALWLADVSLISMKKFSSQRAHGNIQKQKSGSLTEEIIKYIMHPKEVKNTFTDSAKFFKQAASDPLKVLSWLRKDLERCALGIQDVLKSTGKQKACESSREPSIGGQSIQMRNAPSPGGFSVYDEQLSMDIRSNSGSPDFHMEMKTTSSQKEPKDEESQQTSADAKQGVDEVSFYVNRLSNLVIAMARKEINDKTDGADKCIHKSLFASLGEPGHKSIGVGTNESKNNPSENTTHINVKETKYEDNPSSKKKTFFYKEVDEQSSNRNEQSHERRSDEFTNTLSKGILVYANNVVSDMMVSVMKTMKVQVNDSSIACVVLKKVILKHSKEVVSDLIDSCMKNLHNVTGTLMTDSDFVSAVKRSLFSQGSHKAAEIVQAMLNRLHSTLIVQKPAGDKSQSQSLAYASVKTGSRSADAKAQNLRFSSAKTETFTKEKEKEMTCAETVGNHIIKHGLTLWHQNQQKCNKCSKSQPSAKEEIQNIAKMSGDAWAKDLIVTALLLIQYHLIQQENAGKGTSEGDKTNKAGTTAFGFLSHESHDKGGGSSFRPSSAKHQDSSKQNDESDSQKSECKKRDPENDMSSIILMLIRKLINETGCKIEDQQGNSMTDETNRNPGKNSEGHALSEVEQSCEEAISGLTKMITDQFDISGKEEGNGQFIDSLVDTVTKLCLMIAKYSNPESALAEIREREEGTGSMDSKGTGTEAGLGSGEDSASGRKVVVMNQNPSESVHNKQLQALLQWVAASQTNVPVLYFLDEDDEFLNKLQQLSSIAVEKGYSVGEVIQAVLKYEKEKQLGEALGNMVRLPVLDWLLNNL</sequence>
<dbReference type="Pfam" id="PF05716">
    <property type="entry name" value="AKAP_110"/>
    <property type="match status" value="2"/>
</dbReference>